<dbReference type="InterPro" id="IPR000073">
    <property type="entry name" value="AB_hydrolase_1"/>
</dbReference>
<dbReference type="GO" id="GO:0004301">
    <property type="term" value="F:epoxide hydrolase activity"/>
    <property type="evidence" value="ECO:0007669"/>
    <property type="project" value="TreeGrafter"/>
</dbReference>
<keyword evidence="4" id="KW-1185">Reference proteome</keyword>
<dbReference type="AlphaFoldDB" id="A0A395NYZ9"/>
<reference evidence="3 4" key="1">
    <citation type="journal article" date="2018" name="PLoS Pathog.">
        <title>Evolution of structural diversity of trichothecenes, a family of toxins produced by plant pathogenic and entomopathogenic fungi.</title>
        <authorList>
            <person name="Proctor R.H."/>
            <person name="McCormick S.P."/>
            <person name="Kim H.S."/>
            <person name="Cardoza R.E."/>
            <person name="Stanley A.M."/>
            <person name="Lindo L."/>
            <person name="Kelly A."/>
            <person name="Brown D.W."/>
            <person name="Lee T."/>
            <person name="Vaughan M.M."/>
            <person name="Alexander N.J."/>
            <person name="Busman M."/>
            <person name="Gutierrez S."/>
        </authorList>
    </citation>
    <scope>NUCLEOTIDE SEQUENCE [LARGE SCALE GENOMIC DNA]</scope>
    <source>
        <strain evidence="3 4">IBT 40837</strain>
    </source>
</reference>
<comment type="caution">
    <text evidence="3">The sequence shown here is derived from an EMBL/GenBank/DDBJ whole genome shotgun (WGS) entry which is preliminary data.</text>
</comment>
<protein>
    <submittedName>
        <fullName evidence="3">Twin-arginine translocation pathway signal</fullName>
    </submittedName>
</protein>
<dbReference type="EMBL" id="PXOA01000058">
    <property type="protein sequence ID" value="RFU81279.1"/>
    <property type="molecule type" value="Genomic_DNA"/>
</dbReference>
<dbReference type="PANTHER" id="PTHR42977">
    <property type="entry name" value="HYDROLASE-RELATED"/>
    <property type="match status" value="1"/>
</dbReference>
<dbReference type="InterPro" id="IPR029058">
    <property type="entry name" value="AB_hydrolase_fold"/>
</dbReference>
<dbReference type="OrthoDB" id="284184at2759"/>
<proteinExistence type="predicted"/>
<dbReference type="SUPFAM" id="SSF53474">
    <property type="entry name" value="alpha/beta-Hydrolases"/>
    <property type="match status" value="1"/>
</dbReference>
<sequence length="161" mass="18255">MHLEIGDYNVFYREAGPTGAPTILLLHGFPTSSFMFRHLIPILAMTYHIIALDYPGFGFTKFPSSFPHTFDNMAEITEKLLDALYISNYALYIFDYGAPVGLKVAVRNLHAVAATISQNGNAYEEGLGPFWDPLKTYWASENKHYETKISFPDGRIYWSES</sequence>
<dbReference type="STRING" id="490622.A0A395NYZ9"/>
<feature type="domain" description="AB hydrolase-1" evidence="2">
    <location>
        <begin position="21"/>
        <end position="125"/>
    </location>
</feature>
<accession>A0A395NYZ9</accession>
<dbReference type="PANTHER" id="PTHR42977:SF3">
    <property type="entry name" value="AB HYDROLASE-1 DOMAIN-CONTAINING PROTEIN"/>
    <property type="match status" value="1"/>
</dbReference>
<dbReference type="Pfam" id="PF00561">
    <property type="entry name" value="Abhydrolase_1"/>
    <property type="match status" value="1"/>
</dbReference>
<organism evidence="3 4">
    <name type="scientific">Trichoderma arundinaceum</name>
    <dbReference type="NCBI Taxonomy" id="490622"/>
    <lineage>
        <taxon>Eukaryota</taxon>
        <taxon>Fungi</taxon>
        <taxon>Dikarya</taxon>
        <taxon>Ascomycota</taxon>
        <taxon>Pezizomycotina</taxon>
        <taxon>Sordariomycetes</taxon>
        <taxon>Hypocreomycetidae</taxon>
        <taxon>Hypocreales</taxon>
        <taxon>Hypocreaceae</taxon>
        <taxon>Trichoderma</taxon>
    </lineage>
</organism>
<evidence type="ECO:0000259" key="2">
    <source>
        <dbReference type="Pfam" id="PF00561"/>
    </source>
</evidence>
<dbReference type="Gene3D" id="3.40.50.1820">
    <property type="entry name" value="alpha/beta hydrolase"/>
    <property type="match status" value="1"/>
</dbReference>
<evidence type="ECO:0000256" key="1">
    <source>
        <dbReference type="ARBA" id="ARBA00022801"/>
    </source>
</evidence>
<evidence type="ECO:0000313" key="3">
    <source>
        <dbReference type="EMBL" id="RFU81279.1"/>
    </source>
</evidence>
<dbReference type="Proteomes" id="UP000266272">
    <property type="component" value="Unassembled WGS sequence"/>
</dbReference>
<evidence type="ECO:0000313" key="4">
    <source>
        <dbReference type="Proteomes" id="UP000266272"/>
    </source>
</evidence>
<name>A0A395NYZ9_TRIAR</name>
<gene>
    <name evidence="3" type="ORF">TARUN_934</name>
</gene>
<keyword evidence="1" id="KW-0378">Hydrolase</keyword>
<dbReference type="InterPro" id="IPR051340">
    <property type="entry name" value="Haloalkane_dehalogenase"/>
</dbReference>